<name>A0A822YYU9_NELNU</name>
<evidence type="ECO:0000313" key="2">
    <source>
        <dbReference type="Proteomes" id="UP000607653"/>
    </source>
</evidence>
<sequence>MPLSSPLRSGTYTHACPASRALDPEEIAADIHHKKEALKWGPDPKINEILAGALQCIGDNGSLEGSTTTLGREKNRETHPKRGLVLGKQMGFCEAIIVSSIPLSCCC</sequence>
<accession>A0A822YYU9</accession>
<protein>
    <submittedName>
        <fullName evidence="1">Uncharacterized protein</fullName>
    </submittedName>
</protein>
<dbReference type="AlphaFoldDB" id="A0A822YYU9"/>
<dbReference type="EMBL" id="DUZY01000005">
    <property type="protein sequence ID" value="DAD39274.1"/>
    <property type="molecule type" value="Genomic_DNA"/>
</dbReference>
<comment type="caution">
    <text evidence="1">The sequence shown here is derived from an EMBL/GenBank/DDBJ whole genome shotgun (WGS) entry which is preliminary data.</text>
</comment>
<keyword evidence="2" id="KW-1185">Reference proteome</keyword>
<gene>
    <name evidence="1" type="ORF">HUJ06_013597</name>
</gene>
<organism evidence="1 2">
    <name type="scientific">Nelumbo nucifera</name>
    <name type="common">Sacred lotus</name>
    <dbReference type="NCBI Taxonomy" id="4432"/>
    <lineage>
        <taxon>Eukaryota</taxon>
        <taxon>Viridiplantae</taxon>
        <taxon>Streptophyta</taxon>
        <taxon>Embryophyta</taxon>
        <taxon>Tracheophyta</taxon>
        <taxon>Spermatophyta</taxon>
        <taxon>Magnoliopsida</taxon>
        <taxon>Proteales</taxon>
        <taxon>Nelumbonaceae</taxon>
        <taxon>Nelumbo</taxon>
    </lineage>
</organism>
<reference evidence="1 2" key="1">
    <citation type="journal article" date="2020" name="Mol. Biol. Evol.">
        <title>Distinct Expression and Methylation Patterns for Genes with Different Fates following a Single Whole-Genome Duplication in Flowering Plants.</title>
        <authorList>
            <person name="Shi T."/>
            <person name="Rahmani R.S."/>
            <person name="Gugger P.F."/>
            <person name="Wang M."/>
            <person name="Li H."/>
            <person name="Zhang Y."/>
            <person name="Li Z."/>
            <person name="Wang Q."/>
            <person name="Van de Peer Y."/>
            <person name="Marchal K."/>
            <person name="Chen J."/>
        </authorList>
    </citation>
    <scope>NUCLEOTIDE SEQUENCE [LARGE SCALE GENOMIC DNA]</scope>
    <source>
        <tissue evidence="1">Leaf</tissue>
    </source>
</reference>
<evidence type="ECO:0000313" key="1">
    <source>
        <dbReference type="EMBL" id="DAD39274.1"/>
    </source>
</evidence>
<proteinExistence type="predicted"/>
<dbReference type="Proteomes" id="UP000607653">
    <property type="component" value="Unassembled WGS sequence"/>
</dbReference>